<feature type="non-terminal residue" evidence="1">
    <location>
        <position position="14"/>
    </location>
</feature>
<gene>
    <name evidence="1" type="ORF">VCHENC02_0852A</name>
</gene>
<protein>
    <submittedName>
        <fullName evidence="1">Uncharacterized protein</fullName>
    </submittedName>
</protein>
<proteinExistence type="predicted"/>
<sequence>MATIHNEVSSPVDT</sequence>
<dbReference type="Proteomes" id="UP000008367">
    <property type="component" value="Unassembled WGS sequence"/>
</dbReference>
<evidence type="ECO:0000313" key="1">
    <source>
        <dbReference type="EMBL" id="EKM33734.1"/>
    </source>
</evidence>
<name>A0A454D510_VIBHA</name>
<comment type="caution">
    <text evidence="1">The sequence shown here is derived from an EMBL/GenBank/DDBJ whole genome shotgun (WGS) entry which is preliminary data.</text>
</comment>
<organism evidence="1 2">
    <name type="scientific">Vibrio harveyi</name>
    <name type="common">Beneckea harveyi</name>
    <dbReference type="NCBI Taxonomy" id="669"/>
    <lineage>
        <taxon>Bacteria</taxon>
        <taxon>Pseudomonadati</taxon>
        <taxon>Pseudomonadota</taxon>
        <taxon>Gammaproteobacteria</taxon>
        <taxon>Vibrionales</taxon>
        <taxon>Vibrionaceae</taxon>
        <taxon>Vibrio</taxon>
    </lineage>
</organism>
<dbReference type="EMBL" id="AJSR01000128">
    <property type="protein sequence ID" value="EKM33734.1"/>
    <property type="molecule type" value="Genomic_DNA"/>
</dbReference>
<reference evidence="1 2" key="1">
    <citation type="submission" date="2012-10" db="EMBL/GenBank/DDBJ databases">
        <title>Genome sequence of Vibrio Cholerae HENC-02.</title>
        <authorList>
            <person name="Eppinger M."/>
            <person name="Hasan N.A."/>
            <person name="Sengamalay N."/>
            <person name="Hine E."/>
            <person name="Su Q."/>
            <person name="Daugherty S.C."/>
            <person name="Young S."/>
            <person name="Sadzewicz L."/>
            <person name="Tallon L."/>
            <person name="Cebula T.A."/>
            <person name="Ravel J."/>
            <person name="Colwell R.R."/>
        </authorList>
    </citation>
    <scope>NUCLEOTIDE SEQUENCE [LARGE SCALE GENOMIC DNA]</scope>
    <source>
        <strain evidence="1 2">HENC-02</strain>
    </source>
</reference>
<accession>A0A454D510</accession>
<evidence type="ECO:0000313" key="2">
    <source>
        <dbReference type="Proteomes" id="UP000008367"/>
    </source>
</evidence>